<gene>
    <name evidence="1" type="ORF">CSKR_109875</name>
</gene>
<name>A0A419PNX3_CLOSI</name>
<proteinExistence type="predicted"/>
<sequence length="149" mass="16833">MVWALGLLSTLISAFLPTALNKTCDFEFCSYSHHSLLNGRPPVLALVHTKREHWNRVSLLLELTSSAYSKAVPRFELGTSDNRGELVTNTPPAHVAENSSTFHDRFRLSWGSSIEQHRRKLGDCAYLMSPNWKGETGRGLSKNFQQPYE</sequence>
<dbReference type="InParanoid" id="A0A419PNX3"/>
<dbReference type="EMBL" id="NIRI02000076">
    <property type="protein sequence ID" value="KAG5442309.1"/>
    <property type="molecule type" value="Genomic_DNA"/>
</dbReference>
<reference evidence="1 2" key="1">
    <citation type="journal article" date="2018" name="Biotechnol. Adv.">
        <title>Improved genomic resources and new bioinformatic workflow for the carcinogenic parasite Clonorchis sinensis: Biotechnological implications.</title>
        <authorList>
            <person name="Wang D."/>
            <person name="Korhonen P.K."/>
            <person name="Gasser R.B."/>
            <person name="Young N.D."/>
        </authorList>
    </citation>
    <scope>NUCLEOTIDE SEQUENCE [LARGE SCALE GENOMIC DNA]</scope>
    <source>
        <strain evidence="1">Cs-k2</strain>
    </source>
</reference>
<dbReference type="Proteomes" id="UP000286415">
    <property type="component" value="Unassembled WGS sequence"/>
</dbReference>
<evidence type="ECO:0000313" key="2">
    <source>
        <dbReference type="Proteomes" id="UP000286415"/>
    </source>
</evidence>
<accession>A0A419PNX3</accession>
<evidence type="ECO:0000313" key="1">
    <source>
        <dbReference type="EMBL" id="KAG5442309.1"/>
    </source>
</evidence>
<comment type="caution">
    <text evidence="1">The sequence shown here is derived from an EMBL/GenBank/DDBJ whole genome shotgun (WGS) entry which is preliminary data.</text>
</comment>
<dbReference type="AlphaFoldDB" id="A0A419PNX3"/>
<protein>
    <submittedName>
        <fullName evidence="1">Uncharacterized protein</fullName>
    </submittedName>
</protein>
<reference evidence="1 2" key="2">
    <citation type="journal article" date="2021" name="Genomics">
        <title>High-quality reference genome for Clonorchis sinensis.</title>
        <authorList>
            <person name="Young N.D."/>
            <person name="Stroehlein A.J."/>
            <person name="Kinkar L."/>
            <person name="Wang T."/>
            <person name="Sohn W.M."/>
            <person name="Chang B.C.H."/>
            <person name="Kaur P."/>
            <person name="Weisz D."/>
            <person name="Dudchenko O."/>
            <person name="Aiden E.L."/>
            <person name="Korhonen P.K."/>
            <person name="Gasser R.B."/>
        </authorList>
    </citation>
    <scope>NUCLEOTIDE SEQUENCE [LARGE SCALE GENOMIC DNA]</scope>
    <source>
        <strain evidence="1">Cs-k2</strain>
    </source>
</reference>
<keyword evidence="2" id="KW-1185">Reference proteome</keyword>
<organism evidence="1 2">
    <name type="scientific">Clonorchis sinensis</name>
    <name type="common">Chinese liver fluke</name>
    <dbReference type="NCBI Taxonomy" id="79923"/>
    <lineage>
        <taxon>Eukaryota</taxon>
        <taxon>Metazoa</taxon>
        <taxon>Spiralia</taxon>
        <taxon>Lophotrochozoa</taxon>
        <taxon>Platyhelminthes</taxon>
        <taxon>Trematoda</taxon>
        <taxon>Digenea</taxon>
        <taxon>Opisthorchiida</taxon>
        <taxon>Opisthorchiata</taxon>
        <taxon>Opisthorchiidae</taxon>
        <taxon>Clonorchis</taxon>
    </lineage>
</organism>